<organism evidence="1">
    <name type="scientific">Siphoviridae sp. ctcuE16</name>
    <dbReference type="NCBI Taxonomy" id="2826397"/>
    <lineage>
        <taxon>Viruses</taxon>
        <taxon>Duplodnaviria</taxon>
        <taxon>Heunggongvirae</taxon>
        <taxon>Uroviricota</taxon>
        <taxon>Caudoviricetes</taxon>
    </lineage>
</organism>
<dbReference type="EMBL" id="BK015753">
    <property type="protein sequence ID" value="DAE23411.1"/>
    <property type="molecule type" value="Genomic_DNA"/>
</dbReference>
<accession>A0A8S5QX24</accession>
<proteinExistence type="predicted"/>
<sequence>MAYADYKFYSEVFHGTMSEADFARFAEPASAYIDAVTFDRITPELLADENIVGKIRRACCACADDMYSCGRAADVKSETIGSYSVTYGDRSQAEVSSARYNAVKIYLGNVYAGGVKLMFRGCG</sequence>
<reference evidence="1" key="1">
    <citation type="journal article" date="2021" name="Proc. Natl. Acad. Sci. U.S.A.">
        <title>A Catalog of Tens of Thousands of Viruses from Human Metagenomes Reveals Hidden Associations with Chronic Diseases.</title>
        <authorList>
            <person name="Tisza M.J."/>
            <person name="Buck C.B."/>
        </authorList>
    </citation>
    <scope>NUCLEOTIDE SEQUENCE</scope>
    <source>
        <strain evidence="1">CtcuE16</strain>
    </source>
</reference>
<protein>
    <submittedName>
        <fullName evidence="1">Head Tail Connector Protein</fullName>
    </submittedName>
</protein>
<evidence type="ECO:0000313" key="1">
    <source>
        <dbReference type="EMBL" id="DAE23411.1"/>
    </source>
</evidence>
<name>A0A8S5QX24_9CAUD</name>